<dbReference type="EMBL" id="LCAH01000001">
    <property type="protein sequence ID" value="KKR87776.1"/>
    <property type="molecule type" value="Genomic_DNA"/>
</dbReference>
<name>A0A0G0UJU1_9BACT</name>
<evidence type="ECO:0000313" key="1">
    <source>
        <dbReference type="EMBL" id="KKR87776.1"/>
    </source>
</evidence>
<accession>A0A0G0UJU1</accession>
<evidence type="ECO:0000313" key="2">
    <source>
        <dbReference type="Proteomes" id="UP000034616"/>
    </source>
</evidence>
<organism evidence="1 2">
    <name type="scientific">Candidatus Uhrbacteria bacterium GW2011_GWC2_41_11</name>
    <dbReference type="NCBI Taxonomy" id="1618985"/>
    <lineage>
        <taxon>Bacteria</taxon>
        <taxon>Candidatus Uhriibacteriota</taxon>
    </lineage>
</organism>
<dbReference type="AlphaFoldDB" id="A0A0G0UJU1"/>
<gene>
    <name evidence="1" type="ORF">UU35_C0001G0057</name>
</gene>
<dbReference type="Proteomes" id="UP000034616">
    <property type="component" value="Unassembled WGS sequence"/>
</dbReference>
<sequence length="258" mass="29254">MPLSRESFGSAREAFRRLKKAVPEGVFVEPERWGIYSSTAKDYSKAFSGFVQDGNWDRFFQERKYAGRSAVCLDLASDGTALIDMSIDAGLAVGLSNVFGQKKDLLEQGKVETIAGNILESKTWRMIDEWLKKQDTTSFDTVFFRPRGGIKYIGTRKEGKYSTQIDMEIFSVLISRIYEHLSPNGGELFWEVDLENKFEEGSSGALEMNTFVQVLNSFPGVFAETKNNQDHFFVFHLRKESGALPKLMFKPSMSLENK</sequence>
<protein>
    <submittedName>
        <fullName evidence="1">Uncharacterized protein</fullName>
    </submittedName>
</protein>
<reference evidence="1 2" key="1">
    <citation type="journal article" date="2015" name="Nature">
        <title>rRNA introns, odd ribosomes, and small enigmatic genomes across a large radiation of phyla.</title>
        <authorList>
            <person name="Brown C.T."/>
            <person name="Hug L.A."/>
            <person name="Thomas B.C."/>
            <person name="Sharon I."/>
            <person name="Castelle C.J."/>
            <person name="Singh A."/>
            <person name="Wilkins M.J."/>
            <person name="Williams K.H."/>
            <person name="Banfield J.F."/>
        </authorList>
    </citation>
    <scope>NUCLEOTIDE SEQUENCE [LARGE SCALE GENOMIC DNA]</scope>
</reference>
<comment type="caution">
    <text evidence="1">The sequence shown here is derived from an EMBL/GenBank/DDBJ whole genome shotgun (WGS) entry which is preliminary data.</text>
</comment>
<proteinExistence type="predicted"/>